<proteinExistence type="inferred from homology"/>
<comment type="similarity">
    <text evidence="1">Belongs to the myoviridae tail sheath protein family.</text>
</comment>
<feature type="domain" description="Tail sheath protein subtilisin-like" evidence="2">
    <location>
        <begin position="213"/>
        <end position="363"/>
    </location>
</feature>
<dbReference type="PANTHER" id="PTHR35861:SF1">
    <property type="entry name" value="PHAGE TAIL SHEATH PROTEIN"/>
    <property type="match status" value="1"/>
</dbReference>
<evidence type="ECO:0000313" key="4">
    <source>
        <dbReference type="Proteomes" id="UP000618579"/>
    </source>
</evidence>
<gene>
    <name evidence="3" type="ORF">GC097_15120</name>
</gene>
<sequence length="476" mass="50686">MAQGNQYIVPRVSITETPPAPVAATGVTVGTIGIVGTFSKGPVGVPTTCYSLTDVVSKFGGYILGLTGFLSAMGAFNQGTNKVVIVRVAAVSAAAAALTVKDGAGTPKDSVTITSLYKGTDGNGVSVQVLAGTNLNTFKLVVSYKKVAVETWDNLDLTNLSINSQHVALTKAAAATAIPVPLADTPLIGGDDGATTADSDYIGTTDASGNRTGLKALEAVYVNIVVCAQQYSQAIQAAMISQCKLANVQNGLRIAVTNTNKGLTPTQAAAAQTYNEQRTIVSYPWVIPQEYPTIYAAPDGYYAGILATLNAWVSPSNQVVKGILGTERALIEDDLIALTVARISPIALNNATNDFRISNGVTTYNYVQGSGTDDWSQTSIRREFDKIETEIWIQTQWAKSRPITNSLLRTIKTQIDELLRQHRDNTEEIYDFKPTVCDASNNTGTTMAARRVITQISIRPSYAADFIDHNIGRYIG</sequence>
<dbReference type="InterPro" id="IPR052042">
    <property type="entry name" value="Tail_sheath_structural"/>
</dbReference>
<evidence type="ECO:0000256" key="1">
    <source>
        <dbReference type="ARBA" id="ARBA00008005"/>
    </source>
</evidence>
<dbReference type="RefSeq" id="WP_171684167.1">
    <property type="nucleotide sequence ID" value="NZ_WHNZ01000030.1"/>
</dbReference>
<name>A0ABX1ZMP5_9BACL</name>
<dbReference type="PANTHER" id="PTHR35861">
    <property type="match status" value="1"/>
</dbReference>
<dbReference type="Pfam" id="PF04984">
    <property type="entry name" value="Phage_sheath_1"/>
    <property type="match status" value="1"/>
</dbReference>
<reference evidence="3 4" key="1">
    <citation type="submission" date="2019-10" db="EMBL/GenBank/DDBJ databases">
        <title>Description of Paenibacillus pedi sp. nov.</title>
        <authorList>
            <person name="Carlier A."/>
            <person name="Qi S."/>
        </authorList>
    </citation>
    <scope>NUCLEOTIDE SEQUENCE [LARGE SCALE GENOMIC DNA]</scope>
    <source>
        <strain evidence="3 4">LMG 31457</strain>
    </source>
</reference>
<evidence type="ECO:0000313" key="3">
    <source>
        <dbReference type="EMBL" id="NOV01347.1"/>
    </source>
</evidence>
<dbReference type="EMBL" id="WHNZ01000030">
    <property type="protein sequence ID" value="NOV01347.1"/>
    <property type="molecule type" value="Genomic_DNA"/>
</dbReference>
<protein>
    <submittedName>
        <fullName evidence="3">Phage tail sheath protein</fullName>
    </submittedName>
</protein>
<dbReference type="Gene3D" id="3.40.50.11780">
    <property type="match status" value="1"/>
</dbReference>
<keyword evidence="4" id="KW-1185">Reference proteome</keyword>
<evidence type="ECO:0000259" key="2">
    <source>
        <dbReference type="Pfam" id="PF04984"/>
    </source>
</evidence>
<dbReference type="InterPro" id="IPR035089">
    <property type="entry name" value="Phage_sheath_subtilisin"/>
</dbReference>
<dbReference type="Proteomes" id="UP000618579">
    <property type="component" value="Unassembled WGS sequence"/>
</dbReference>
<accession>A0ABX1ZMP5</accession>
<organism evidence="3 4">
    <name type="scientific">Paenibacillus planticolens</name>
    <dbReference type="NCBI Taxonomy" id="2654976"/>
    <lineage>
        <taxon>Bacteria</taxon>
        <taxon>Bacillati</taxon>
        <taxon>Bacillota</taxon>
        <taxon>Bacilli</taxon>
        <taxon>Bacillales</taxon>
        <taxon>Paenibacillaceae</taxon>
        <taxon>Paenibacillus</taxon>
    </lineage>
</organism>
<comment type="caution">
    <text evidence="3">The sequence shown here is derived from an EMBL/GenBank/DDBJ whole genome shotgun (WGS) entry which is preliminary data.</text>
</comment>